<protein>
    <recommendedName>
        <fullName evidence="3">General secretion pathway protein</fullName>
    </recommendedName>
</protein>
<accession>A0A4U0NAQ6</accession>
<organism evidence="1 2">
    <name type="scientific">Sphingobacterium olei</name>
    <dbReference type="NCBI Taxonomy" id="2571155"/>
    <lineage>
        <taxon>Bacteria</taxon>
        <taxon>Pseudomonadati</taxon>
        <taxon>Bacteroidota</taxon>
        <taxon>Sphingobacteriia</taxon>
        <taxon>Sphingobacteriales</taxon>
        <taxon>Sphingobacteriaceae</taxon>
        <taxon>Sphingobacterium</taxon>
    </lineage>
</organism>
<evidence type="ECO:0000313" key="1">
    <source>
        <dbReference type="EMBL" id="TJZ50562.1"/>
    </source>
</evidence>
<proteinExistence type="predicted"/>
<dbReference type="RefSeq" id="WP_136903399.1">
    <property type="nucleotide sequence ID" value="NZ_SUME01000013.1"/>
</dbReference>
<dbReference type="EMBL" id="SUME01000013">
    <property type="protein sequence ID" value="TJZ50562.1"/>
    <property type="molecule type" value="Genomic_DNA"/>
</dbReference>
<sequence>MMWDKLNYRSKNKLLIAAAVLAFIICWWLSFSKTFSEISRNNQLTRAVGASGVQGDQAYQLQKKAAKLDTLIQHYSMDSIAFENNFLQDVSLAIEGLSVKLSYDGSRQPTEKPAAVLQKEIILQGKYSNIIKAVAALEKVYFVSSVVYQKEGYRVVLGRVVQRKF</sequence>
<evidence type="ECO:0000313" key="2">
    <source>
        <dbReference type="Proteomes" id="UP000306808"/>
    </source>
</evidence>
<name>A0A4U0NAQ6_9SPHI</name>
<evidence type="ECO:0008006" key="3">
    <source>
        <dbReference type="Google" id="ProtNLM"/>
    </source>
</evidence>
<dbReference type="OrthoDB" id="757324at2"/>
<dbReference type="Proteomes" id="UP000306808">
    <property type="component" value="Unassembled WGS sequence"/>
</dbReference>
<dbReference type="AlphaFoldDB" id="A0A4U0NAQ6"/>
<comment type="caution">
    <text evidence="1">The sequence shown here is derived from an EMBL/GenBank/DDBJ whole genome shotgun (WGS) entry which is preliminary data.</text>
</comment>
<gene>
    <name evidence="1" type="ORF">FAZ15_21310</name>
</gene>
<keyword evidence="2" id="KW-1185">Reference proteome</keyword>
<reference evidence="1 2" key="1">
    <citation type="submission" date="2019-04" db="EMBL/GenBank/DDBJ databases">
        <title>Sphingobacterium olei sp. nov., isolated from oil-contaminated soil.</title>
        <authorList>
            <person name="Liu B."/>
        </authorList>
    </citation>
    <scope>NUCLEOTIDE SEQUENCE [LARGE SCALE GENOMIC DNA]</scope>
    <source>
        <strain evidence="1 2">HAL-9</strain>
    </source>
</reference>